<proteinExistence type="predicted"/>
<keyword evidence="2" id="KW-1185">Reference proteome</keyword>
<evidence type="ECO:0000313" key="2">
    <source>
        <dbReference type="Proteomes" id="UP001163798"/>
    </source>
</evidence>
<dbReference type="AlphaFoldDB" id="A0AA38NP11"/>
<protein>
    <submittedName>
        <fullName evidence="1">Uncharacterized protein</fullName>
    </submittedName>
</protein>
<dbReference type="EMBL" id="MU793474">
    <property type="protein sequence ID" value="KAJ3782465.1"/>
    <property type="molecule type" value="Genomic_DNA"/>
</dbReference>
<gene>
    <name evidence="1" type="ORF">GGU10DRAFT_335517</name>
</gene>
<dbReference type="Proteomes" id="UP001163798">
    <property type="component" value="Unassembled WGS sequence"/>
</dbReference>
<evidence type="ECO:0000313" key="1">
    <source>
        <dbReference type="EMBL" id="KAJ3782465.1"/>
    </source>
</evidence>
<organism evidence="1 2">
    <name type="scientific">Lentinula aff. detonsa</name>
    <dbReference type="NCBI Taxonomy" id="2804958"/>
    <lineage>
        <taxon>Eukaryota</taxon>
        <taxon>Fungi</taxon>
        <taxon>Dikarya</taxon>
        <taxon>Basidiomycota</taxon>
        <taxon>Agaricomycotina</taxon>
        <taxon>Agaricomycetes</taxon>
        <taxon>Agaricomycetidae</taxon>
        <taxon>Agaricales</taxon>
        <taxon>Marasmiineae</taxon>
        <taxon>Omphalotaceae</taxon>
        <taxon>Lentinula</taxon>
    </lineage>
</organism>
<accession>A0AA38NP11</accession>
<reference evidence="1" key="1">
    <citation type="submission" date="2022-08" db="EMBL/GenBank/DDBJ databases">
        <authorList>
            <consortium name="DOE Joint Genome Institute"/>
            <person name="Min B."/>
            <person name="Riley R."/>
            <person name="Sierra-Patev S."/>
            <person name="Naranjo-Ortiz M."/>
            <person name="Looney B."/>
            <person name="Konkel Z."/>
            <person name="Slot J.C."/>
            <person name="Sakamoto Y."/>
            <person name="Steenwyk J.L."/>
            <person name="Rokas A."/>
            <person name="Carro J."/>
            <person name="Camarero S."/>
            <person name="Ferreira P."/>
            <person name="Molpeceres G."/>
            <person name="Ruiz-Duenas F.J."/>
            <person name="Serrano A."/>
            <person name="Henrissat B."/>
            <person name="Drula E."/>
            <person name="Hughes K.W."/>
            <person name="Mata J.L."/>
            <person name="Ishikawa N.K."/>
            <person name="Vargas-Isla R."/>
            <person name="Ushijima S."/>
            <person name="Smith C.A."/>
            <person name="Ahrendt S."/>
            <person name="Andreopoulos W."/>
            <person name="He G."/>
            <person name="Labutti K."/>
            <person name="Lipzen A."/>
            <person name="Ng V."/>
            <person name="Sandor L."/>
            <person name="Barry K."/>
            <person name="Martinez A.T."/>
            <person name="Xiao Y."/>
            <person name="Gibbons J.G."/>
            <person name="Terashima K."/>
            <person name="Hibbett D.S."/>
            <person name="Grigoriev I.V."/>
        </authorList>
    </citation>
    <scope>NUCLEOTIDE SEQUENCE</scope>
    <source>
        <strain evidence="1">TFB10291</strain>
    </source>
</reference>
<comment type="caution">
    <text evidence="1">The sequence shown here is derived from an EMBL/GenBank/DDBJ whole genome shotgun (WGS) entry which is preliminary data.</text>
</comment>
<sequence>MSTVRPTVAAVAVAAPRPAAASLYTCKVVFCHCDPKFALLRVRYSFQLEIGEAQAMWLRMHVRVRTRIKPQKRAHPARVADVGQENIETVHEPEPIQAVDFLCMDKVAVLWRNSTAHKPGT</sequence>
<name>A0AA38NP11_9AGAR</name>